<protein>
    <submittedName>
        <fullName evidence="2">Cytochrome oxidase maturation protein, cbb3-type</fullName>
    </submittedName>
</protein>
<feature type="transmembrane region" description="Helical" evidence="1">
    <location>
        <begin position="6"/>
        <end position="28"/>
    </location>
</feature>
<keyword evidence="1" id="KW-0812">Transmembrane</keyword>
<sequence>MSVGILGVMLYVSLFLGFIGLVAFLWGIKNHQFSDEKKMLQGVLYDGEEELNLAKQKEENSRRKNV</sequence>
<proteinExistence type="predicted"/>
<dbReference type="Pfam" id="PF03597">
    <property type="entry name" value="FixS"/>
    <property type="match status" value="1"/>
</dbReference>
<dbReference type="STRING" id="222136.BBW65_02730"/>
<evidence type="ECO:0000313" key="3">
    <source>
        <dbReference type="Proteomes" id="UP000092884"/>
    </source>
</evidence>
<name>A0A1B1U4Z6_9HELI</name>
<reference evidence="3" key="1">
    <citation type="submission" date="2016-07" db="EMBL/GenBank/DDBJ databases">
        <authorList>
            <person name="Florea S."/>
            <person name="Webb J.S."/>
            <person name="Jaromczyk J."/>
            <person name="Schardl C.L."/>
        </authorList>
    </citation>
    <scope>NUCLEOTIDE SEQUENCE [LARGE SCALE GENOMIC DNA]</scope>
    <source>
        <strain evidence="3">MIT 01-6242</strain>
    </source>
</reference>
<dbReference type="OrthoDB" id="5356320at2"/>
<accession>A0A1B1U4Z6</accession>
<evidence type="ECO:0000313" key="2">
    <source>
        <dbReference type="EMBL" id="ANV97782.1"/>
    </source>
</evidence>
<dbReference type="AlphaFoldDB" id="A0A1B1U4Z6"/>
<dbReference type="NCBIfam" id="TIGR00847">
    <property type="entry name" value="ccoS"/>
    <property type="match status" value="1"/>
</dbReference>
<evidence type="ECO:0000256" key="1">
    <source>
        <dbReference type="SAM" id="Phobius"/>
    </source>
</evidence>
<dbReference type="Proteomes" id="UP000092884">
    <property type="component" value="Chromosome"/>
</dbReference>
<dbReference type="KEGG" id="het:BBW65_02730"/>
<dbReference type="RefSeq" id="WP_066339362.1">
    <property type="nucleotide sequence ID" value="NZ_CP016503.1"/>
</dbReference>
<keyword evidence="1" id="KW-1133">Transmembrane helix</keyword>
<keyword evidence="3" id="KW-1185">Reference proteome</keyword>
<keyword evidence="1" id="KW-0472">Membrane</keyword>
<gene>
    <name evidence="2" type="ORF">BBW65_02730</name>
</gene>
<dbReference type="EMBL" id="CP016503">
    <property type="protein sequence ID" value="ANV97782.1"/>
    <property type="molecule type" value="Genomic_DNA"/>
</dbReference>
<dbReference type="InterPro" id="IPR004714">
    <property type="entry name" value="Cyt_oxidase_maturation_cbb3"/>
</dbReference>
<organism evidence="2 3">
    <name type="scientific">Helicobacter enhydrae</name>
    <dbReference type="NCBI Taxonomy" id="222136"/>
    <lineage>
        <taxon>Bacteria</taxon>
        <taxon>Pseudomonadati</taxon>
        <taxon>Campylobacterota</taxon>
        <taxon>Epsilonproteobacteria</taxon>
        <taxon>Campylobacterales</taxon>
        <taxon>Helicobacteraceae</taxon>
        <taxon>Helicobacter</taxon>
    </lineage>
</organism>